<dbReference type="STRING" id="642492.Clole_3478"/>
<dbReference type="EMBL" id="CP002582">
    <property type="protein sequence ID" value="ADZ85162.1"/>
    <property type="molecule type" value="Genomic_DNA"/>
</dbReference>
<dbReference type="AlphaFoldDB" id="F2JSC4"/>
<dbReference type="Pfam" id="PF13376">
    <property type="entry name" value="OmdA"/>
    <property type="match status" value="1"/>
</dbReference>
<evidence type="ECO:0000313" key="1">
    <source>
        <dbReference type="EMBL" id="ADZ85162.1"/>
    </source>
</evidence>
<accession>F2JSC4</accession>
<organism evidence="1 2">
    <name type="scientific">Cellulosilyticum lentocellum (strain ATCC 49066 / DSM 5427 / NCIMB 11756 / RHM5)</name>
    <name type="common">Clostridium lentocellum</name>
    <dbReference type="NCBI Taxonomy" id="642492"/>
    <lineage>
        <taxon>Bacteria</taxon>
        <taxon>Bacillati</taxon>
        <taxon>Bacillota</taxon>
        <taxon>Clostridia</taxon>
        <taxon>Lachnospirales</taxon>
        <taxon>Cellulosilyticaceae</taxon>
        <taxon>Cellulosilyticum</taxon>
    </lineage>
</organism>
<protein>
    <recommendedName>
        <fullName evidence="3">Bacteriocin-protection protein, YdeI/OmpD-associated family</fullName>
    </recommendedName>
</protein>
<keyword evidence="2" id="KW-1185">Reference proteome</keyword>
<proteinExistence type="predicted"/>
<gene>
    <name evidence="1" type="ordered locus">Clole_3478</name>
</gene>
<sequence length="186" mass="21382">MGQIMQFINREEFRKWLSVHCLSSDGIWLLFGKAGGPETITASDALEEALCFGWIDGQMQSIDDKTYKKYFSLRRDNSKWSEKNKALVKQLEQRGIMTDHGRRKIEEAKQNGQWNIAKPAAITEEQITLIAAMLKGFDPAYSNFMSMSPAVQKTYTRAYLDAKTDAGRAKRFSWMVERLNKNLKPM</sequence>
<dbReference type="HOGENOM" id="CLU_076645_2_0_9"/>
<dbReference type="RefSeq" id="WP_013658438.1">
    <property type="nucleotide sequence ID" value="NC_015275.1"/>
</dbReference>
<dbReference type="Proteomes" id="UP000008467">
    <property type="component" value="Chromosome"/>
</dbReference>
<reference evidence="1 2" key="1">
    <citation type="journal article" date="2011" name="J. Bacteriol.">
        <title>Complete genome sequence of the cellulose-degrading bacterium Cellulosilyticum lentocellum.</title>
        <authorList>
            <consortium name="US DOE Joint Genome Institute"/>
            <person name="Miller D.A."/>
            <person name="Suen G."/>
            <person name="Bruce D."/>
            <person name="Copeland A."/>
            <person name="Cheng J.F."/>
            <person name="Detter C."/>
            <person name="Goodwin L.A."/>
            <person name="Han C.S."/>
            <person name="Hauser L.J."/>
            <person name="Land M.L."/>
            <person name="Lapidus A."/>
            <person name="Lucas S."/>
            <person name="Meincke L."/>
            <person name="Pitluck S."/>
            <person name="Tapia R."/>
            <person name="Teshima H."/>
            <person name="Woyke T."/>
            <person name="Fox B.G."/>
            <person name="Angert E.R."/>
            <person name="Currie C.R."/>
        </authorList>
    </citation>
    <scope>NUCLEOTIDE SEQUENCE [LARGE SCALE GENOMIC DNA]</scope>
    <source>
        <strain evidence="2">ATCC 49066 / DSM 5427 / NCIMB 11756 / RHM5</strain>
    </source>
</reference>
<evidence type="ECO:0000313" key="2">
    <source>
        <dbReference type="Proteomes" id="UP000008467"/>
    </source>
</evidence>
<dbReference type="KEGG" id="cle:Clole_3478"/>
<name>F2JSC4_CELLD</name>
<dbReference type="eggNOG" id="COG4430">
    <property type="taxonomic scope" value="Bacteria"/>
</dbReference>
<evidence type="ECO:0008006" key="3">
    <source>
        <dbReference type="Google" id="ProtNLM"/>
    </source>
</evidence>